<protein>
    <submittedName>
        <fullName evidence="4 5">ShKT domain-containing protein</fullName>
    </submittedName>
</protein>
<feature type="domain" description="ShKT" evidence="2">
    <location>
        <begin position="174"/>
        <end position="215"/>
    </location>
</feature>
<feature type="signal peptide" evidence="1">
    <location>
        <begin position="1"/>
        <end position="17"/>
    </location>
</feature>
<evidence type="ECO:0000256" key="1">
    <source>
        <dbReference type="SAM" id="SignalP"/>
    </source>
</evidence>
<evidence type="ECO:0000313" key="3">
    <source>
        <dbReference type="Proteomes" id="UP000035681"/>
    </source>
</evidence>
<keyword evidence="3" id="KW-1185">Reference proteome</keyword>
<dbReference type="AlphaFoldDB" id="A0A0K0ER00"/>
<dbReference type="Pfam" id="PF01549">
    <property type="entry name" value="ShK"/>
    <property type="match status" value="2"/>
</dbReference>
<feature type="chain" id="PRO_5005328647" evidence="1">
    <location>
        <begin position="18"/>
        <end position="270"/>
    </location>
</feature>
<dbReference type="Gene3D" id="1.10.10.1870">
    <property type="entry name" value="ShTK domain-like"/>
    <property type="match status" value="2"/>
</dbReference>
<feature type="domain" description="ShKT" evidence="2">
    <location>
        <begin position="229"/>
        <end position="263"/>
    </location>
</feature>
<dbReference type="WBParaSite" id="TCONS_00000654.p1">
    <property type="protein sequence ID" value="TCONS_00000654.p1"/>
    <property type="gene ID" value="XLOC_000636"/>
</dbReference>
<dbReference type="PANTHER" id="PTHR46219:SF5">
    <property type="entry name" value="SHKT DOMAIN-CONTAINING PROTEIN"/>
    <property type="match status" value="1"/>
</dbReference>
<reference evidence="4" key="1">
    <citation type="submission" date="2015-08" db="UniProtKB">
        <authorList>
            <consortium name="WormBaseParasite"/>
        </authorList>
    </citation>
    <scope>IDENTIFICATION</scope>
</reference>
<proteinExistence type="predicted"/>
<evidence type="ECO:0000259" key="2">
    <source>
        <dbReference type="SMART" id="SM00254"/>
    </source>
</evidence>
<dbReference type="WBParaSite" id="SSTP_0001188200.1">
    <property type="protein sequence ID" value="SSTP_0001188200.1"/>
    <property type="gene ID" value="SSTP_0001188200"/>
</dbReference>
<dbReference type="Proteomes" id="UP000035681">
    <property type="component" value="Unplaced"/>
</dbReference>
<dbReference type="PANTHER" id="PTHR46219">
    <property type="entry name" value="PROTEIN CBG11138"/>
    <property type="match status" value="1"/>
</dbReference>
<dbReference type="InterPro" id="IPR003582">
    <property type="entry name" value="ShKT_dom"/>
</dbReference>
<evidence type="ECO:0000313" key="4">
    <source>
        <dbReference type="WBParaSite" id="SSTP_0001188200.1"/>
    </source>
</evidence>
<accession>A0A0K0ER00</accession>
<dbReference type="SMART" id="SM00254">
    <property type="entry name" value="ShKT"/>
    <property type="match status" value="2"/>
</dbReference>
<organism evidence="4">
    <name type="scientific">Strongyloides stercoralis</name>
    <name type="common">Threadworm</name>
    <dbReference type="NCBI Taxonomy" id="6248"/>
    <lineage>
        <taxon>Eukaryota</taxon>
        <taxon>Metazoa</taxon>
        <taxon>Ecdysozoa</taxon>
        <taxon>Nematoda</taxon>
        <taxon>Chromadorea</taxon>
        <taxon>Rhabditida</taxon>
        <taxon>Tylenchina</taxon>
        <taxon>Panagrolaimomorpha</taxon>
        <taxon>Strongyloidoidea</taxon>
        <taxon>Strongyloididae</taxon>
        <taxon>Strongyloides</taxon>
    </lineage>
</organism>
<keyword evidence="1" id="KW-0732">Signal</keyword>
<evidence type="ECO:0000313" key="5">
    <source>
        <dbReference type="WBParaSite" id="TCONS_00000654.p1"/>
    </source>
</evidence>
<sequence>MLLIYILIFILPNLVLGDLIDFSYGPCDEGECKESSNKSLTYLCHTDNNCYPKFIFQLDKYYSTGPCIVDSCPPSTFCYTDNLCYYNILYNCSKQEECPNGYECKDTVCKSLFLDEDKPINIEYPKKFLKYFKKNEIISSCYNTQCPDGYICADKVKFPMCLPKYQVEYYLTFQCNDTFIVNGKNVCLKHKNLCNNLVYKKLLYEKCSKTCGTCLSFDSNTLYNDIILKNGVMICEKYKYLCNDYLYNDIIKKICPKTCGKKKIKLPPIR</sequence>
<name>A0A0K0ER00_STRER</name>